<proteinExistence type="inferred from homology"/>
<dbReference type="SUPFAM" id="SSF81296">
    <property type="entry name" value="E set domains"/>
    <property type="match status" value="1"/>
</dbReference>
<accession>A0ABY5GNM0</accession>
<dbReference type="InterPro" id="IPR050583">
    <property type="entry name" value="Mycobacterial_A85_antigen"/>
</dbReference>
<organism evidence="6 7">
    <name type="scientific">Photobacterium atrarenae</name>
    <dbReference type="NCBI Taxonomy" id="865757"/>
    <lineage>
        <taxon>Bacteria</taxon>
        <taxon>Pseudomonadati</taxon>
        <taxon>Pseudomonadota</taxon>
        <taxon>Gammaproteobacteria</taxon>
        <taxon>Vibrionales</taxon>
        <taxon>Vibrionaceae</taxon>
        <taxon>Photobacterium</taxon>
    </lineage>
</organism>
<dbReference type="InterPro" id="IPR013783">
    <property type="entry name" value="Ig-like_fold"/>
</dbReference>
<dbReference type="InterPro" id="IPR000801">
    <property type="entry name" value="Esterase-like"/>
</dbReference>
<protein>
    <submittedName>
        <fullName evidence="6">Enterochelin esterase</fullName>
        <ecNumber evidence="6">3.1.1.-</ecNumber>
    </submittedName>
</protein>
<comment type="similarity">
    <text evidence="4">Belongs to the Fes family.</text>
</comment>
<reference evidence="6" key="1">
    <citation type="submission" date="2022-07" db="EMBL/GenBank/DDBJ databases">
        <title>Genome sequencing of Photobacterium atrarenae GJH2-4.</title>
        <authorList>
            <person name="Park S.-J."/>
        </authorList>
    </citation>
    <scope>NUCLEOTIDE SEQUENCE</scope>
    <source>
        <strain evidence="6">GJH2-4</strain>
    </source>
</reference>
<dbReference type="EMBL" id="CP101509">
    <property type="protein sequence ID" value="UTV30741.1"/>
    <property type="molecule type" value="Genomic_DNA"/>
</dbReference>
<dbReference type="InterPro" id="IPR029058">
    <property type="entry name" value="AB_hydrolase_fold"/>
</dbReference>
<sequence length="444" mass="50989">MQTDKSLSGILSFLARKNCCVGDEQWWGKIRSEGLPLILTHDGEYREVLFLWREIPINHECSIKEVYIDINGVTDHHSFDMAKLTRLEGTDVWFYVNNIKPTWRGGYSFIPVTLQQVQPKYTGSAEAKRVQHRQWLRTIFPLSCRDEFSRKNLNNCEWGKNKTPLQMPNALPQPEWQSFDGLCGQCRASADLTFRWQSQRLNSTREIWLYSTNLTTACRHLPLVLILDGRFWSQSLPIYDALSQATQHGKLPEAIYVLVDEVNVRQRSEDLSCNPIFWQAVITELLPRVSDYFPVTQDPRQTAIVGQSLGGLAAMYAALHWPERFGAVVCQSGSFWWPDFSLVKLPSDYSPPYPSDLISDMSRQVHVGLGANVRLNLFLEVGSGEDIMIDLSRDMYNQLVSQQHRIQYRVFDGGHERLCWRGGIIDGLSYVFNRESESASEWVG</sequence>
<evidence type="ECO:0000313" key="7">
    <source>
        <dbReference type="Proteomes" id="UP001057998"/>
    </source>
</evidence>
<evidence type="ECO:0000256" key="4">
    <source>
        <dbReference type="ARBA" id="ARBA00024201"/>
    </source>
</evidence>
<keyword evidence="2" id="KW-0963">Cytoplasm</keyword>
<dbReference type="Proteomes" id="UP001057998">
    <property type="component" value="Chromosome 2"/>
</dbReference>
<name>A0ABY5GNM0_9GAMM</name>
<gene>
    <name evidence="6" type="primary">fes</name>
    <name evidence="6" type="ORF">NNL38_19465</name>
</gene>
<dbReference type="Gene3D" id="2.60.40.10">
    <property type="entry name" value="Immunoglobulins"/>
    <property type="match status" value="1"/>
</dbReference>
<evidence type="ECO:0000259" key="5">
    <source>
        <dbReference type="Pfam" id="PF11806"/>
    </source>
</evidence>
<evidence type="ECO:0000313" key="6">
    <source>
        <dbReference type="EMBL" id="UTV30741.1"/>
    </source>
</evidence>
<evidence type="ECO:0000256" key="2">
    <source>
        <dbReference type="ARBA" id="ARBA00022490"/>
    </source>
</evidence>
<keyword evidence="3 6" id="KW-0378">Hydrolase</keyword>
<dbReference type="InterPro" id="IPR014756">
    <property type="entry name" value="Ig_E-set"/>
</dbReference>
<dbReference type="GO" id="GO:0016787">
    <property type="term" value="F:hydrolase activity"/>
    <property type="evidence" value="ECO:0007669"/>
    <property type="project" value="UniProtKB-KW"/>
</dbReference>
<evidence type="ECO:0000256" key="3">
    <source>
        <dbReference type="ARBA" id="ARBA00022801"/>
    </source>
</evidence>
<evidence type="ECO:0000256" key="1">
    <source>
        <dbReference type="ARBA" id="ARBA00004496"/>
    </source>
</evidence>
<dbReference type="RefSeq" id="WP_255392106.1">
    <property type="nucleotide sequence ID" value="NZ_CP101509.1"/>
</dbReference>
<dbReference type="Pfam" id="PF00756">
    <property type="entry name" value="Esterase"/>
    <property type="match status" value="1"/>
</dbReference>
<dbReference type="Gene3D" id="3.40.50.1820">
    <property type="entry name" value="alpha/beta hydrolase"/>
    <property type="match status" value="1"/>
</dbReference>
<dbReference type="EC" id="3.1.1.-" evidence="6"/>
<feature type="domain" description="Enterochelin esterase N-terminal" evidence="5">
    <location>
        <begin position="47"/>
        <end position="176"/>
    </location>
</feature>
<dbReference type="Pfam" id="PF11806">
    <property type="entry name" value="Enterochelin_N"/>
    <property type="match status" value="1"/>
</dbReference>
<dbReference type="SUPFAM" id="SSF53474">
    <property type="entry name" value="alpha/beta-Hydrolases"/>
    <property type="match status" value="1"/>
</dbReference>
<keyword evidence="7" id="KW-1185">Reference proteome</keyword>
<dbReference type="NCBIfam" id="NF007758">
    <property type="entry name" value="PRK10439.1"/>
    <property type="match status" value="1"/>
</dbReference>
<comment type="subcellular location">
    <subcellularLocation>
        <location evidence="1">Cytoplasm</location>
    </subcellularLocation>
</comment>
<dbReference type="PANTHER" id="PTHR48098">
    <property type="entry name" value="ENTEROCHELIN ESTERASE-RELATED"/>
    <property type="match status" value="1"/>
</dbReference>
<dbReference type="InterPro" id="IPR021764">
    <property type="entry name" value="Enterochelin_esterase_N"/>
</dbReference>
<dbReference type="PANTHER" id="PTHR48098:SF3">
    <property type="entry name" value="IRON(III) ENTEROBACTIN ESTERASE"/>
    <property type="match status" value="1"/>
</dbReference>